<accession>A0A2H6LBM9</accession>
<dbReference type="Proteomes" id="UP000236527">
    <property type="component" value="Unassembled WGS sequence"/>
</dbReference>
<protein>
    <submittedName>
        <fullName evidence="1">Uncharacterized protein</fullName>
    </submittedName>
</protein>
<evidence type="ECO:0000313" key="1">
    <source>
        <dbReference type="EMBL" id="GBE90578.1"/>
    </source>
</evidence>
<organism evidence="1 2">
    <name type="scientific">Nostoc cycadae WK-1</name>
    <dbReference type="NCBI Taxonomy" id="1861711"/>
    <lineage>
        <taxon>Bacteria</taxon>
        <taxon>Bacillati</taxon>
        <taxon>Cyanobacteriota</taxon>
        <taxon>Cyanophyceae</taxon>
        <taxon>Nostocales</taxon>
        <taxon>Nostocaceae</taxon>
        <taxon>Nostoc</taxon>
    </lineage>
</organism>
<comment type="caution">
    <text evidence="1">The sequence shown here is derived from an EMBL/GenBank/DDBJ whole genome shotgun (WGS) entry which is preliminary data.</text>
</comment>
<proteinExistence type="predicted"/>
<keyword evidence="2" id="KW-1185">Reference proteome</keyword>
<reference evidence="2" key="1">
    <citation type="journal article" date="2018" name="Genome Announc.">
        <title>Draft Genome Sequence of the Nitrogen-Fixing and Hormogonia-Inducing Cyanobacterium Nostoc cycadae Strain WK-1, Isolated from the Coralloid Roots of Cycas revoluta.</title>
        <authorList>
            <person name="Kanesaki Y."/>
            <person name="Hirose M."/>
            <person name="Hirose Y."/>
            <person name="Fujisawa T."/>
            <person name="Nakamura Y."/>
            <person name="Watanabe S."/>
            <person name="Matsunaga S."/>
            <person name="Uchida H."/>
            <person name="Murakami A."/>
        </authorList>
    </citation>
    <scope>NUCLEOTIDE SEQUENCE [LARGE SCALE GENOMIC DNA]</scope>
    <source>
        <strain evidence="2">WK-1</strain>
    </source>
</reference>
<name>A0A2H6LBM9_9NOSO</name>
<sequence length="63" mass="7234">MRSCKAALRKNESFPGECRSFLYSFVENDADISPEKLVARHQKLSRLIDIGIFNQGQFNIKDT</sequence>
<dbReference type="EMBL" id="BDGE01000003">
    <property type="protein sequence ID" value="GBE90578.1"/>
    <property type="molecule type" value="Genomic_DNA"/>
</dbReference>
<evidence type="ECO:0000313" key="2">
    <source>
        <dbReference type="Proteomes" id="UP000236527"/>
    </source>
</evidence>
<dbReference type="AlphaFoldDB" id="A0A2H6LBM9"/>
<gene>
    <name evidence="1" type="ORF">NCWK1_0295</name>
</gene>